<dbReference type="InterPro" id="IPR000298">
    <property type="entry name" value="Cyt_c_oxidase-like_su3"/>
</dbReference>
<feature type="transmembrane region" description="Helical" evidence="8">
    <location>
        <begin position="38"/>
        <end position="63"/>
    </location>
</feature>
<dbReference type="Pfam" id="PF00510">
    <property type="entry name" value="COX3"/>
    <property type="match status" value="1"/>
</dbReference>
<dbReference type="GO" id="GO:0019646">
    <property type="term" value="P:aerobic electron transport chain"/>
    <property type="evidence" value="ECO:0007669"/>
    <property type="project" value="InterPro"/>
</dbReference>
<evidence type="ECO:0000256" key="6">
    <source>
        <dbReference type="RuleBase" id="RU003376"/>
    </source>
</evidence>
<keyword evidence="4 8" id="KW-1133">Transmembrane helix</keyword>
<feature type="transmembrane region" description="Helical" evidence="8">
    <location>
        <begin position="161"/>
        <end position="190"/>
    </location>
</feature>
<feature type="transmembrane region" description="Helical" evidence="8">
    <location>
        <begin position="202"/>
        <end position="224"/>
    </location>
</feature>
<dbReference type="Gene3D" id="1.20.120.80">
    <property type="entry name" value="Cytochrome c oxidase, subunit III, four-helix bundle"/>
    <property type="match status" value="1"/>
</dbReference>
<proteinExistence type="inferred from homology"/>
<dbReference type="PANTHER" id="PTHR11403">
    <property type="entry name" value="CYTOCHROME C OXIDASE SUBUNIT III"/>
    <property type="match status" value="1"/>
</dbReference>
<dbReference type="PANTHER" id="PTHR11403:SF6">
    <property type="entry name" value="NITRIC OXIDE REDUCTASE SUBUNIT E"/>
    <property type="match status" value="1"/>
</dbReference>
<gene>
    <name evidence="10" type="ORF">SAMN05216212_2181</name>
</gene>
<dbReference type="InterPro" id="IPR035973">
    <property type="entry name" value="Cyt_c_oxidase_su3-like_sf"/>
</dbReference>
<evidence type="ECO:0000256" key="5">
    <source>
        <dbReference type="ARBA" id="ARBA00023136"/>
    </source>
</evidence>
<dbReference type="InterPro" id="IPR013833">
    <property type="entry name" value="Cyt_c_oxidase_su3_a-hlx"/>
</dbReference>
<dbReference type="PROSITE" id="PS50253">
    <property type="entry name" value="COX3"/>
    <property type="match status" value="1"/>
</dbReference>
<feature type="region of interest" description="Disordered" evidence="7">
    <location>
        <begin position="1"/>
        <end position="24"/>
    </location>
</feature>
<dbReference type="SUPFAM" id="SSF81452">
    <property type="entry name" value="Cytochrome c oxidase subunit III-like"/>
    <property type="match status" value="1"/>
</dbReference>
<dbReference type="InterPro" id="IPR024791">
    <property type="entry name" value="Cyt_c/ubiquinol_Oxase_su3"/>
</dbReference>
<dbReference type="AlphaFoldDB" id="A0A1G9BDB9"/>
<feature type="transmembrane region" description="Helical" evidence="8">
    <location>
        <begin position="107"/>
        <end position="124"/>
    </location>
</feature>
<evidence type="ECO:0000313" key="10">
    <source>
        <dbReference type="EMBL" id="SDK36825.1"/>
    </source>
</evidence>
<evidence type="ECO:0000256" key="7">
    <source>
        <dbReference type="SAM" id="MobiDB-lite"/>
    </source>
</evidence>
<name>A0A1G9BDB9_9GAMM</name>
<protein>
    <submittedName>
        <fullName evidence="10">Cytochrome c oxidase subunit 3</fullName>
    </submittedName>
</protein>
<organism evidence="10 11">
    <name type="scientific">Microbulbifer yueqingensis</name>
    <dbReference type="NCBI Taxonomy" id="658219"/>
    <lineage>
        <taxon>Bacteria</taxon>
        <taxon>Pseudomonadati</taxon>
        <taxon>Pseudomonadota</taxon>
        <taxon>Gammaproteobacteria</taxon>
        <taxon>Cellvibrionales</taxon>
        <taxon>Microbulbiferaceae</taxon>
        <taxon>Microbulbifer</taxon>
    </lineage>
</organism>
<keyword evidence="5 8" id="KW-0472">Membrane</keyword>
<evidence type="ECO:0000256" key="3">
    <source>
        <dbReference type="ARBA" id="ARBA00022692"/>
    </source>
</evidence>
<feature type="transmembrane region" description="Helical" evidence="8">
    <location>
        <begin position="75"/>
        <end position="95"/>
    </location>
</feature>
<sequence>MSPGGPMNTESNIPDPTPPADHFDDIEQQQHAGLLGMWVFLLTEVLLFGGLLAAFVICRLRYADAFAGAAEHLDLVLAAVNTALLFTSGLTMVLAELAAGARRRGPTIWWLLATAALGTAFLVLKGVEWYGEYKEQLMPVLGLPFVYPGEEPQLAELFFNLYFVATGLHAAHMLIGLGVLAVMLVLVRGWRRPDRLDRQLRIAGLYWAFIDVVWIFIFTCFYLLRA</sequence>
<comment type="subcellular location">
    <subcellularLocation>
        <location evidence="6">Cell membrane</location>
        <topology evidence="6">Multi-pass membrane protein</topology>
    </subcellularLocation>
    <subcellularLocation>
        <location evidence="1">Membrane</location>
        <topology evidence="1">Multi-pass membrane protein</topology>
    </subcellularLocation>
</comment>
<evidence type="ECO:0000256" key="1">
    <source>
        <dbReference type="ARBA" id="ARBA00004141"/>
    </source>
</evidence>
<reference evidence="11" key="1">
    <citation type="submission" date="2016-10" db="EMBL/GenBank/DDBJ databases">
        <authorList>
            <person name="Varghese N."/>
            <person name="Submissions S."/>
        </authorList>
    </citation>
    <scope>NUCLEOTIDE SEQUENCE [LARGE SCALE GENOMIC DNA]</scope>
    <source>
        <strain evidence="11">CGMCC 1.10658</strain>
    </source>
</reference>
<evidence type="ECO:0000256" key="8">
    <source>
        <dbReference type="SAM" id="Phobius"/>
    </source>
</evidence>
<evidence type="ECO:0000256" key="4">
    <source>
        <dbReference type="ARBA" id="ARBA00022989"/>
    </source>
</evidence>
<dbReference type="EMBL" id="FNFH01000004">
    <property type="protein sequence ID" value="SDK36825.1"/>
    <property type="molecule type" value="Genomic_DNA"/>
</dbReference>
<dbReference type="Proteomes" id="UP000199305">
    <property type="component" value="Unassembled WGS sequence"/>
</dbReference>
<dbReference type="GO" id="GO:0005886">
    <property type="term" value="C:plasma membrane"/>
    <property type="evidence" value="ECO:0007669"/>
    <property type="project" value="UniProtKB-SubCell"/>
</dbReference>
<evidence type="ECO:0000256" key="2">
    <source>
        <dbReference type="ARBA" id="ARBA00010581"/>
    </source>
</evidence>
<dbReference type="STRING" id="658219.SAMN05216212_2181"/>
<evidence type="ECO:0000259" key="9">
    <source>
        <dbReference type="PROSITE" id="PS50253"/>
    </source>
</evidence>
<dbReference type="GO" id="GO:0004129">
    <property type="term" value="F:cytochrome-c oxidase activity"/>
    <property type="evidence" value="ECO:0007669"/>
    <property type="project" value="InterPro"/>
</dbReference>
<comment type="similarity">
    <text evidence="2 6">Belongs to the cytochrome c oxidase subunit 3 family.</text>
</comment>
<keyword evidence="3 6" id="KW-0812">Transmembrane</keyword>
<keyword evidence="11" id="KW-1185">Reference proteome</keyword>
<accession>A0A1G9BDB9</accession>
<evidence type="ECO:0000313" key="11">
    <source>
        <dbReference type="Proteomes" id="UP000199305"/>
    </source>
</evidence>
<feature type="domain" description="Heme-copper oxidase subunit III family profile" evidence="9">
    <location>
        <begin position="35"/>
        <end position="226"/>
    </location>
</feature>